<keyword evidence="1 6" id="KW-0690">Ribosome biogenesis</keyword>
<keyword evidence="6" id="KW-0963">Cytoplasm</keyword>
<keyword evidence="4 6" id="KW-0255">Endonuclease</keyword>
<keyword evidence="2 6" id="KW-0698">rRNA processing</keyword>
<evidence type="ECO:0000256" key="2">
    <source>
        <dbReference type="ARBA" id="ARBA00022552"/>
    </source>
</evidence>
<comment type="subunit">
    <text evidence="6">Homodimer.</text>
</comment>
<keyword evidence="9" id="KW-1185">Reference proteome</keyword>
<keyword evidence="3 6" id="KW-0540">Nuclease</keyword>
<dbReference type="HAMAP" id="MF_01468">
    <property type="entry name" value="RNase_Mini_III"/>
    <property type="match status" value="1"/>
</dbReference>
<dbReference type="GO" id="GO:0005737">
    <property type="term" value="C:cytoplasm"/>
    <property type="evidence" value="ECO:0007669"/>
    <property type="project" value="UniProtKB-SubCell"/>
</dbReference>
<keyword evidence="6" id="KW-0699">rRNA-binding</keyword>
<comment type="function">
    <text evidence="6">Involved in correct processing of both the 5' and 3' ends of 23S rRNA precursor. Processes 30S rRNA precursor transcript even in absence of ribonuclease 3 (Rnc); Rnc processes 30S rRNA into smaller rRNA precursors.</text>
</comment>
<dbReference type="AlphaFoldDB" id="A0A498CYG6"/>
<dbReference type="Pfam" id="PF00636">
    <property type="entry name" value="Ribonuclease_3"/>
    <property type="match status" value="1"/>
</dbReference>
<comment type="caution">
    <text evidence="8">The sequence shown here is derived from an EMBL/GenBank/DDBJ whole genome shotgun (WGS) entry which is preliminary data.</text>
</comment>
<evidence type="ECO:0000256" key="6">
    <source>
        <dbReference type="HAMAP-Rule" id="MF_01468"/>
    </source>
</evidence>
<comment type="cofactor">
    <cofactor evidence="6">
        <name>Mg(2+)</name>
        <dbReference type="ChEBI" id="CHEBI:18420"/>
    </cofactor>
</comment>
<keyword evidence="6" id="KW-0460">Magnesium</keyword>
<feature type="active site" evidence="6">
    <location>
        <position position="24"/>
    </location>
</feature>
<name>A0A498CYG6_9FIRM</name>
<protein>
    <recommendedName>
        <fullName evidence="6">Mini-ribonuclease 3</fullName>
        <shortName evidence="6">Mini-3</shortName>
        <shortName evidence="6">Mini-RNase 3</shortName>
        <ecNumber evidence="6">3.1.26.-</ecNumber>
    </recommendedName>
    <alternativeName>
        <fullName evidence="6">Mini-RNase III</fullName>
        <shortName evidence="6">Mini-III</shortName>
    </alternativeName>
</protein>
<dbReference type="SUPFAM" id="SSF69065">
    <property type="entry name" value="RNase III domain-like"/>
    <property type="match status" value="1"/>
</dbReference>
<keyword evidence="5 6" id="KW-0378">Hydrolase</keyword>
<feature type="domain" description="RNase III" evidence="7">
    <location>
        <begin position="18"/>
        <end position="115"/>
    </location>
</feature>
<dbReference type="InterPro" id="IPR036389">
    <property type="entry name" value="RNase_III_sf"/>
</dbReference>
<dbReference type="GO" id="GO:0004525">
    <property type="term" value="F:ribonuclease III activity"/>
    <property type="evidence" value="ECO:0007669"/>
    <property type="project" value="InterPro"/>
</dbReference>
<dbReference type="RefSeq" id="WP_121585760.1">
    <property type="nucleotide sequence ID" value="NZ_RCHT01000001.1"/>
</dbReference>
<dbReference type="PIRSF" id="PIRSF005520">
    <property type="entry name" value="UCP005520"/>
    <property type="match status" value="1"/>
</dbReference>
<evidence type="ECO:0000313" key="9">
    <source>
        <dbReference type="Proteomes" id="UP000276301"/>
    </source>
</evidence>
<dbReference type="PANTHER" id="PTHR34276:SF1">
    <property type="entry name" value="MINI-RIBONUCLEASE 3"/>
    <property type="match status" value="1"/>
</dbReference>
<dbReference type="Proteomes" id="UP000276301">
    <property type="component" value="Unassembled WGS sequence"/>
</dbReference>
<evidence type="ECO:0000256" key="5">
    <source>
        <dbReference type="ARBA" id="ARBA00022801"/>
    </source>
</evidence>
<organism evidence="8 9">
    <name type="scientific">Anaerotruncus massiliensis</name>
    <name type="common">ex Liu et al. 2021</name>
    <dbReference type="NCBI Taxonomy" id="2321404"/>
    <lineage>
        <taxon>Bacteria</taxon>
        <taxon>Bacillati</taxon>
        <taxon>Bacillota</taxon>
        <taxon>Clostridia</taxon>
        <taxon>Eubacteriales</taxon>
        <taxon>Oscillospiraceae</taxon>
        <taxon>Anaerotruncus</taxon>
    </lineage>
</organism>
<dbReference type="InterPro" id="IPR008226">
    <property type="entry name" value="Mini3_fam"/>
</dbReference>
<evidence type="ECO:0000313" key="8">
    <source>
        <dbReference type="EMBL" id="RLL14673.1"/>
    </source>
</evidence>
<dbReference type="EMBL" id="RCHT01000001">
    <property type="protein sequence ID" value="RLL14673.1"/>
    <property type="molecule type" value="Genomic_DNA"/>
</dbReference>
<comment type="subcellular location">
    <subcellularLocation>
        <location evidence="6">Cytoplasm</location>
    </subcellularLocation>
</comment>
<dbReference type="InterPro" id="IPR000999">
    <property type="entry name" value="RNase_III_dom"/>
</dbReference>
<dbReference type="Gene3D" id="1.10.1520.10">
    <property type="entry name" value="Ribonuclease III domain"/>
    <property type="match status" value="1"/>
</dbReference>
<proteinExistence type="inferred from homology"/>
<sequence length="133" mass="14483">MLDLKPQEQNPKLLSPLTLAFLGDAVYELCVRQRVVAEGNCPVNDMHRKAVKLVNAAAQSDAFERISGALTEEELAVYKRGRNANATSSPKHAALADYRRATGVEALFGYLYLKGETERIGELFDLACAAAEG</sequence>
<keyword evidence="6" id="KW-0694">RNA-binding</keyword>
<dbReference type="PANTHER" id="PTHR34276">
    <property type="entry name" value="MINI-RIBONUCLEASE 3"/>
    <property type="match status" value="1"/>
</dbReference>
<comment type="similarity">
    <text evidence="6">Belongs to the MrnC RNase family.</text>
</comment>
<evidence type="ECO:0000259" key="7">
    <source>
        <dbReference type="Pfam" id="PF00636"/>
    </source>
</evidence>
<dbReference type="GO" id="GO:0006364">
    <property type="term" value="P:rRNA processing"/>
    <property type="evidence" value="ECO:0007669"/>
    <property type="project" value="UniProtKB-UniRule"/>
</dbReference>
<evidence type="ECO:0000256" key="1">
    <source>
        <dbReference type="ARBA" id="ARBA00022517"/>
    </source>
</evidence>
<reference evidence="8 9" key="1">
    <citation type="submission" date="2018-10" db="EMBL/GenBank/DDBJ databases">
        <title>Anaerotruncus faecis sp. nov., isolated from human feces.</title>
        <authorList>
            <person name="Wang Y.-J."/>
        </authorList>
    </citation>
    <scope>NUCLEOTIDE SEQUENCE [LARGE SCALE GENOMIC DNA]</scope>
    <source>
        <strain evidence="8 9">22A2-44</strain>
    </source>
</reference>
<evidence type="ECO:0000256" key="3">
    <source>
        <dbReference type="ARBA" id="ARBA00022722"/>
    </source>
</evidence>
<gene>
    <name evidence="6" type="primary">mrnC</name>
    <name evidence="8" type="ORF">D4A47_01455</name>
</gene>
<dbReference type="GO" id="GO:0019843">
    <property type="term" value="F:rRNA binding"/>
    <property type="evidence" value="ECO:0007669"/>
    <property type="project" value="UniProtKB-UniRule"/>
</dbReference>
<evidence type="ECO:0000256" key="4">
    <source>
        <dbReference type="ARBA" id="ARBA00022759"/>
    </source>
</evidence>
<accession>A0A498CYG6</accession>
<dbReference type="EC" id="3.1.26.-" evidence="6"/>